<dbReference type="Pfam" id="PF13702">
    <property type="entry name" value="Lysozyme_like"/>
    <property type="match status" value="1"/>
</dbReference>
<reference evidence="8" key="1">
    <citation type="journal article" date="2019" name="Int. J. Syst. Evol. Microbiol.">
        <title>The Global Catalogue of Microorganisms (GCM) 10K type strain sequencing project: providing services to taxonomists for standard genome sequencing and annotation.</title>
        <authorList>
            <consortium name="The Broad Institute Genomics Platform"/>
            <consortium name="The Broad Institute Genome Sequencing Center for Infectious Disease"/>
            <person name="Wu L."/>
            <person name="Ma J."/>
        </authorList>
    </citation>
    <scope>NUCLEOTIDE SEQUENCE [LARGE SCALE GENOMIC DNA]</scope>
    <source>
        <strain evidence="8">CGMCC 1.15942</strain>
    </source>
</reference>
<evidence type="ECO:0000256" key="5">
    <source>
        <dbReference type="ARBA" id="ARBA00022807"/>
    </source>
</evidence>
<evidence type="ECO:0000313" key="7">
    <source>
        <dbReference type="EMBL" id="GGD01854.1"/>
    </source>
</evidence>
<keyword evidence="3" id="KW-0645">Protease</keyword>
<feature type="domain" description="NlpC/P60" evidence="6">
    <location>
        <begin position="174"/>
        <end position="298"/>
    </location>
</feature>
<dbReference type="PANTHER" id="PTHR47053:SF5">
    <property type="entry name" value="BIFUNCTIONAL MURAMIDASE_DL-ENDOPEPTIDASE CWLT"/>
    <property type="match status" value="1"/>
</dbReference>
<dbReference type="Gene3D" id="3.90.1720.10">
    <property type="entry name" value="endopeptidase domain like (from Nostoc punctiforme)"/>
    <property type="match status" value="1"/>
</dbReference>
<evidence type="ECO:0000256" key="1">
    <source>
        <dbReference type="ARBA" id="ARBA00004241"/>
    </source>
</evidence>
<organism evidence="7 8">
    <name type="scientific">Enterococcus wangshanyuanii</name>
    <dbReference type="NCBI Taxonomy" id="2005703"/>
    <lineage>
        <taxon>Bacteria</taxon>
        <taxon>Bacillati</taxon>
        <taxon>Bacillota</taxon>
        <taxon>Bacilli</taxon>
        <taxon>Lactobacillales</taxon>
        <taxon>Enterococcaceae</taxon>
        <taxon>Enterococcus</taxon>
    </lineage>
</organism>
<dbReference type="CDD" id="cd16891">
    <property type="entry name" value="CwlT-like"/>
    <property type="match status" value="1"/>
</dbReference>
<dbReference type="PANTHER" id="PTHR47053">
    <property type="entry name" value="MUREIN DD-ENDOPEPTIDASE MEPH-RELATED"/>
    <property type="match status" value="1"/>
</dbReference>
<comment type="caution">
    <text evidence="7">The sequence shown here is derived from an EMBL/GenBank/DDBJ whole genome shotgun (WGS) entry which is preliminary data.</text>
</comment>
<dbReference type="SUPFAM" id="SSF53955">
    <property type="entry name" value="Lysozyme-like"/>
    <property type="match status" value="1"/>
</dbReference>
<dbReference type="InterPro" id="IPR000064">
    <property type="entry name" value="NLP_P60_dom"/>
</dbReference>
<evidence type="ECO:0000256" key="3">
    <source>
        <dbReference type="ARBA" id="ARBA00022670"/>
    </source>
</evidence>
<comment type="subcellular location">
    <subcellularLocation>
        <location evidence="1">Cell surface</location>
    </subcellularLocation>
</comment>
<dbReference type="Gene3D" id="1.10.530.10">
    <property type="match status" value="1"/>
</dbReference>
<dbReference type="Proteomes" id="UP000630615">
    <property type="component" value="Unassembled WGS sequence"/>
</dbReference>
<evidence type="ECO:0000256" key="2">
    <source>
        <dbReference type="ARBA" id="ARBA00007074"/>
    </source>
</evidence>
<dbReference type="InterPro" id="IPR023346">
    <property type="entry name" value="Lysozyme-like_dom_sf"/>
</dbReference>
<evidence type="ECO:0000259" key="6">
    <source>
        <dbReference type="PROSITE" id="PS51935"/>
    </source>
</evidence>
<dbReference type="Pfam" id="PF00877">
    <property type="entry name" value="NLPC_P60"/>
    <property type="match status" value="1"/>
</dbReference>
<proteinExistence type="inferred from homology"/>
<dbReference type="PROSITE" id="PS51935">
    <property type="entry name" value="NLPC_P60"/>
    <property type="match status" value="1"/>
</dbReference>
<evidence type="ECO:0000256" key="4">
    <source>
        <dbReference type="ARBA" id="ARBA00022801"/>
    </source>
</evidence>
<protein>
    <submittedName>
        <fullName evidence="7">Endopeptidase YddH</fullName>
    </submittedName>
</protein>
<keyword evidence="8" id="KW-1185">Reference proteome</keyword>
<name>A0ABQ1PRC4_9ENTE</name>
<gene>
    <name evidence="7" type="primary">yddH</name>
    <name evidence="7" type="ORF">GCM10011573_34220</name>
</gene>
<keyword evidence="5" id="KW-0788">Thiol protease</keyword>
<dbReference type="SUPFAM" id="SSF54001">
    <property type="entry name" value="Cysteine proteinases"/>
    <property type="match status" value="1"/>
</dbReference>
<dbReference type="InterPro" id="IPR051202">
    <property type="entry name" value="Peptidase_C40"/>
</dbReference>
<dbReference type="InterPro" id="IPR038765">
    <property type="entry name" value="Papain-like_cys_pep_sf"/>
</dbReference>
<evidence type="ECO:0000313" key="8">
    <source>
        <dbReference type="Proteomes" id="UP000630615"/>
    </source>
</evidence>
<comment type="similarity">
    <text evidence="2">Belongs to the peptidase C40 family.</text>
</comment>
<accession>A0ABQ1PRC4</accession>
<dbReference type="EMBL" id="BMKI01000012">
    <property type="protein sequence ID" value="GGD01854.1"/>
    <property type="molecule type" value="Genomic_DNA"/>
</dbReference>
<dbReference type="InterPro" id="IPR047194">
    <property type="entry name" value="CwlT-like_lysozyme"/>
</dbReference>
<keyword evidence="4" id="KW-0378">Hydrolase</keyword>
<sequence>MEPEERFSVSASGLSPEVVALKPDFLEAMKEVGMPEKYIDLLLAICMQESGGRVEDVMQSSESLGHSLPNQIDKKTSIKQGVKVLWNNIKAIGEKKVEESEERLKTAVQAYNYGGGFISFMKPHDHKYSKSLAQQFSSMQAAIQGWGSYGDPEYIDHVWRYLKKANGNGAANVTGDFKKILDSILPFDGQPYVFGGKNPSMGFDCSGIVSWAYAQHGITFPSYTVTQWEQSVPVERSEAKAGDLIFFRGTYGAPDFISHIEFYIDETTMYGSNSSGVGYHNHTDPYWQEHFAGIRRLVK</sequence>